<evidence type="ECO:0000256" key="13">
    <source>
        <dbReference type="NCBIfam" id="TIGR00437"/>
    </source>
</evidence>
<evidence type="ECO:0000256" key="5">
    <source>
        <dbReference type="ARBA" id="ARBA00022692"/>
    </source>
</evidence>
<dbReference type="Pfam" id="PF07664">
    <property type="entry name" value="FeoB_C"/>
    <property type="match status" value="1"/>
</dbReference>
<dbReference type="Pfam" id="PF02421">
    <property type="entry name" value="FeoB_N"/>
    <property type="match status" value="1"/>
</dbReference>
<evidence type="ECO:0000313" key="19">
    <source>
        <dbReference type="Proteomes" id="UP000712007"/>
    </source>
</evidence>
<evidence type="ECO:0000256" key="6">
    <source>
        <dbReference type="ARBA" id="ARBA00022741"/>
    </source>
</evidence>
<keyword evidence="2 16" id="KW-0813">Transport</keyword>
<dbReference type="InterPro" id="IPR003373">
    <property type="entry name" value="Fe2_transport_prot-B"/>
</dbReference>
<dbReference type="PANTHER" id="PTHR43185:SF1">
    <property type="entry name" value="FE(2+) TRANSPORTER FEOB"/>
    <property type="match status" value="1"/>
</dbReference>
<comment type="caution">
    <text evidence="18">The sequence shown here is derived from an EMBL/GenBank/DDBJ whole genome shotgun (WGS) entry which is preliminary data.</text>
</comment>
<dbReference type="Pfam" id="PF17910">
    <property type="entry name" value="FeoB_Cyto"/>
    <property type="match status" value="1"/>
</dbReference>
<dbReference type="InterPro" id="IPR007167">
    <property type="entry name" value="Fe-transptr_FeoA-like"/>
</dbReference>
<dbReference type="GO" id="GO:0005886">
    <property type="term" value="C:plasma membrane"/>
    <property type="evidence" value="ECO:0007669"/>
    <property type="project" value="UniProtKB-SubCell"/>
</dbReference>
<reference evidence="18" key="1">
    <citation type="submission" date="2020-10" db="EMBL/GenBank/DDBJ databases">
        <authorList>
            <person name="Gilroy R."/>
        </authorList>
    </citation>
    <scope>NUCLEOTIDE SEQUENCE</scope>
    <source>
        <strain evidence="18">3924</strain>
    </source>
</reference>
<dbReference type="Gene3D" id="2.30.30.90">
    <property type="match status" value="1"/>
</dbReference>
<evidence type="ECO:0000256" key="9">
    <source>
        <dbReference type="ARBA" id="ARBA00023065"/>
    </source>
</evidence>
<dbReference type="Gene3D" id="3.40.50.300">
    <property type="entry name" value="P-loop containing nucleotide triphosphate hydrolases"/>
    <property type="match status" value="1"/>
</dbReference>
<reference evidence="18" key="2">
    <citation type="journal article" date="2021" name="PeerJ">
        <title>Extensive microbial diversity within the chicken gut microbiome revealed by metagenomics and culture.</title>
        <authorList>
            <person name="Gilroy R."/>
            <person name="Ravi A."/>
            <person name="Getino M."/>
            <person name="Pursley I."/>
            <person name="Horton D.L."/>
            <person name="Alikhan N.F."/>
            <person name="Baker D."/>
            <person name="Gharbi K."/>
            <person name="Hall N."/>
            <person name="Watson M."/>
            <person name="Adriaenssens E.M."/>
            <person name="Foster-Nyarko E."/>
            <person name="Jarju S."/>
            <person name="Secka A."/>
            <person name="Antonio M."/>
            <person name="Oren A."/>
            <person name="Chaudhuri R.R."/>
            <person name="La Ragione R."/>
            <person name="Hildebrand F."/>
            <person name="Pallen M.J."/>
        </authorList>
    </citation>
    <scope>NUCLEOTIDE SEQUENCE</scope>
    <source>
        <strain evidence="18">3924</strain>
    </source>
</reference>
<protein>
    <recommendedName>
        <fullName evidence="12 13">Ferrous iron transport protein B</fullName>
    </recommendedName>
</protein>
<comment type="function">
    <text evidence="16">Probable transporter of a GTP-driven Fe(2+) uptake system.</text>
</comment>
<accession>A0A940DIL5</accession>
<dbReference type="InterPro" id="IPR038157">
    <property type="entry name" value="FeoA_core_dom"/>
</dbReference>
<feature type="transmembrane region" description="Helical" evidence="16">
    <location>
        <begin position="553"/>
        <end position="570"/>
    </location>
</feature>
<feature type="binding site" evidence="14">
    <location>
        <begin position="227"/>
        <end position="230"/>
    </location>
    <ligand>
        <name>GTP</name>
        <dbReference type="ChEBI" id="CHEBI:37565"/>
        <label>1</label>
    </ligand>
</feature>
<dbReference type="GO" id="GO:0015093">
    <property type="term" value="F:ferrous iron transmembrane transporter activity"/>
    <property type="evidence" value="ECO:0007669"/>
    <property type="project" value="UniProtKB-UniRule"/>
</dbReference>
<keyword evidence="4 16" id="KW-0410">Iron transport</keyword>
<comment type="subcellular location">
    <subcellularLocation>
        <location evidence="16">Cell inner membrane</location>
        <topology evidence="16">Multi-pass membrane protein</topology>
    </subcellularLocation>
    <subcellularLocation>
        <location evidence="1">Cell membrane</location>
        <topology evidence="1">Multi-pass membrane protein</topology>
    </subcellularLocation>
</comment>
<dbReference type="GO" id="GO:0005525">
    <property type="term" value="F:GTP binding"/>
    <property type="evidence" value="ECO:0007669"/>
    <property type="project" value="UniProtKB-KW"/>
</dbReference>
<dbReference type="EMBL" id="JADIMV010000051">
    <property type="protein sequence ID" value="MBO8439594.1"/>
    <property type="molecule type" value="Genomic_DNA"/>
</dbReference>
<sequence>MKLSDLNIGDRAVIVKVAGHGGFRKRIVEMGFIKGKVVEVVKAAPLKDPIEYSIMGYNVTLRRSEADKIEVVSMEEAAREAERMAKAKEVDETGYHGVITEEDIRRVAFERRKDIKVALVGNPNCGKTSLFNMVSGQHQKVGNYSGVTVDAKAGEFKFRGYNIDIVDLPGTYSLSAYSPEERYVRRHIQEEHPDVVVNVVDASNLERNLFLTTQLIDMNVRTVIALNMYDELEAKGDKFDYETLGRLIGIPIVPTVSPKRVGLDALFETVINVYEGADFMDSDGRLLHAADGDELLDEQYHEMGLPHKHTVKGRRDLAGGREDTVRHIHINYGGCIERAIAEIKAAMGGTSISDEYTPRYVAIKLLERDEEMERTVGNYANGRQVLEARDKAEERVKREMNDTPENVITDAKYGFIAGALKETYTPHVQERGRTLTSRVDNVLTNRYLGFPIFVIFIFVMFQCTFLLGAYPQEWIEAGMGALGSWVAGLMPDGMLKDLVVDGIIAGVGGVLVFLPNILILYFFITLMEASGYMARAAFIMDKIMHHVGLHGRSFIPMIMGFGCSVPAIMATRTIENRNSRMVTILVTPLMSCSARLPIYLLFTGVFFPEHAGLALFAIYMTGVLLAGLMAKIFKKFLFSKEETPFVMELPPYRMPTAKVLLRDTWDKGAQYLRKIATTILVGSVIIWALSYFPHYEAEAGMDEMTAMQRHQEQSYLGRIGHFIEPAMRPCGFDWKTSVALLSGISAKEIVVSTIGILYNAGDDEAAISEKVATEVNADGTRAFTPAIAVSLMLFVLIYVPCIATIATIKNETGSWWWALFAAGYTVVLAWVVSTCVYQSITHGVWQEVLAWAAVLVAVYFAGRAVCRRVIHPKRAGCGCGCEGCGKKGKC</sequence>
<proteinExistence type="inferred from homology"/>
<feature type="binding site" evidence="15">
    <location>
        <position position="135"/>
    </location>
    <ligand>
        <name>Mg(2+)</name>
        <dbReference type="ChEBI" id="CHEBI:18420"/>
        <label>2</label>
    </ligand>
</feature>
<evidence type="ECO:0000256" key="10">
    <source>
        <dbReference type="ARBA" id="ARBA00023134"/>
    </source>
</evidence>
<feature type="transmembrane region" description="Helical" evidence="16">
    <location>
        <begin position="498"/>
        <end position="524"/>
    </location>
</feature>
<dbReference type="InterPro" id="IPR027417">
    <property type="entry name" value="P-loop_NTPase"/>
</dbReference>
<dbReference type="SUPFAM" id="SSF50037">
    <property type="entry name" value="C-terminal domain of transcriptional repressors"/>
    <property type="match status" value="1"/>
</dbReference>
<evidence type="ECO:0000256" key="1">
    <source>
        <dbReference type="ARBA" id="ARBA00004651"/>
    </source>
</evidence>
<dbReference type="PANTHER" id="PTHR43185">
    <property type="entry name" value="FERROUS IRON TRANSPORT PROTEIN B"/>
    <property type="match status" value="1"/>
</dbReference>
<keyword evidence="10 14" id="KW-0342">GTP-binding</keyword>
<evidence type="ECO:0000256" key="8">
    <source>
        <dbReference type="ARBA" id="ARBA00023004"/>
    </source>
</evidence>
<organism evidence="18 19">
    <name type="scientific">Candidatus Aphodosoma intestinipullorum</name>
    <dbReference type="NCBI Taxonomy" id="2840674"/>
    <lineage>
        <taxon>Bacteria</taxon>
        <taxon>Pseudomonadati</taxon>
        <taxon>Bacteroidota</taxon>
        <taxon>Bacteroidia</taxon>
        <taxon>Bacteroidales</taxon>
        <taxon>Candidatus Aphodosoma</taxon>
    </lineage>
</organism>
<evidence type="ECO:0000256" key="4">
    <source>
        <dbReference type="ARBA" id="ARBA00022496"/>
    </source>
</evidence>
<keyword evidence="7 16" id="KW-1133">Transmembrane helix</keyword>
<dbReference type="InterPro" id="IPR005225">
    <property type="entry name" value="Small_GTP-bd"/>
</dbReference>
<dbReference type="GO" id="GO:0046914">
    <property type="term" value="F:transition metal ion binding"/>
    <property type="evidence" value="ECO:0007669"/>
    <property type="project" value="InterPro"/>
</dbReference>
<feature type="transmembrane region" description="Helical" evidence="16">
    <location>
        <begin position="582"/>
        <end position="607"/>
    </location>
</feature>
<evidence type="ECO:0000256" key="16">
    <source>
        <dbReference type="RuleBase" id="RU362098"/>
    </source>
</evidence>
<evidence type="ECO:0000256" key="12">
    <source>
        <dbReference type="ARBA" id="ARBA00031200"/>
    </source>
</evidence>
<dbReference type="CDD" id="cd01879">
    <property type="entry name" value="FeoB"/>
    <property type="match status" value="1"/>
</dbReference>
<dbReference type="AlphaFoldDB" id="A0A940DIL5"/>
<keyword evidence="15" id="KW-0460">Magnesium</keyword>
<feature type="binding site" evidence="14">
    <location>
        <begin position="121"/>
        <end position="128"/>
    </location>
    <ligand>
        <name>GTP</name>
        <dbReference type="ChEBI" id="CHEBI:37565"/>
        <label>1</label>
    </ligand>
</feature>
<evidence type="ECO:0000259" key="17">
    <source>
        <dbReference type="PROSITE" id="PS51711"/>
    </source>
</evidence>
<keyword evidence="9" id="KW-0406">Ion transport</keyword>
<evidence type="ECO:0000256" key="14">
    <source>
        <dbReference type="PIRSR" id="PIRSR603373-1"/>
    </source>
</evidence>
<dbReference type="InterPro" id="IPR011640">
    <property type="entry name" value="Fe2_transport_prot_B_C"/>
</dbReference>
<evidence type="ECO:0000256" key="2">
    <source>
        <dbReference type="ARBA" id="ARBA00022448"/>
    </source>
</evidence>
<dbReference type="NCBIfam" id="TIGR00437">
    <property type="entry name" value="feoB"/>
    <property type="match status" value="1"/>
</dbReference>
<feature type="domain" description="FeoB-type G" evidence="17">
    <location>
        <begin position="114"/>
        <end position="276"/>
    </location>
</feature>
<evidence type="ECO:0000256" key="15">
    <source>
        <dbReference type="PIRSR" id="PIRSR603373-2"/>
    </source>
</evidence>
<feature type="transmembrane region" description="Helical" evidence="16">
    <location>
        <begin position="671"/>
        <end position="692"/>
    </location>
</feature>
<dbReference type="PROSITE" id="PS51711">
    <property type="entry name" value="G_FEOB"/>
    <property type="match status" value="1"/>
</dbReference>
<feature type="binding site" evidence="15">
    <location>
        <position position="136"/>
    </location>
    <ligand>
        <name>Mg(2+)</name>
        <dbReference type="ChEBI" id="CHEBI:18420"/>
        <label>2</label>
    </ligand>
</feature>
<dbReference type="SMART" id="SM00899">
    <property type="entry name" value="FeoA"/>
    <property type="match status" value="1"/>
</dbReference>
<feature type="binding site" evidence="14">
    <location>
        <begin position="146"/>
        <end position="150"/>
    </location>
    <ligand>
        <name>GTP</name>
        <dbReference type="ChEBI" id="CHEBI:37565"/>
        <label>1</label>
    </ligand>
</feature>
<keyword evidence="3" id="KW-1003">Cell membrane</keyword>
<keyword evidence="11 16" id="KW-0472">Membrane</keyword>
<dbReference type="InterPro" id="IPR041069">
    <property type="entry name" value="FeoB_Cyto"/>
</dbReference>
<dbReference type="NCBIfam" id="TIGR00231">
    <property type="entry name" value="small_GTP"/>
    <property type="match status" value="1"/>
</dbReference>
<feature type="binding site" evidence="14">
    <location>
        <begin position="167"/>
        <end position="170"/>
    </location>
    <ligand>
        <name>GTP</name>
        <dbReference type="ChEBI" id="CHEBI:37565"/>
        <label>1</label>
    </ligand>
</feature>
<feature type="transmembrane region" description="Helical" evidence="16">
    <location>
        <begin position="613"/>
        <end position="633"/>
    </location>
</feature>
<evidence type="ECO:0000313" key="18">
    <source>
        <dbReference type="EMBL" id="MBO8439594.1"/>
    </source>
</evidence>
<keyword evidence="6 14" id="KW-0547">Nucleotide-binding</keyword>
<dbReference type="Proteomes" id="UP000712007">
    <property type="component" value="Unassembled WGS sequence"/>
</dbReference>
<comment type="similarity">
    <text evidence="16">Belongs to the TRAFAC class TrmE-Era-EngA-EngB-Septin-like GTPase superfamily. FeoB GTPase (TC 9.A.8) family.</text>
</comment>
<keyword evidence="15" id="KW-0479">Metal-binding</keyword>
<dbReference type="Gene3D" id="1.10.287.1770">
    <property type="match status" value="1"/>
</dbReference>
<dbReference type="Pfam" id="PF07670">
    <property type="entry name" value="Gate"/>
    <property type="match status" value="2"/>
</dbReference>
<feature type="transmembrane region" description="Helical" evidence="16">
    <location>
        <begin position="447"/>
        <end position="470"/>
    </location>
</feature>
<dbReference type="InterPro" id="IPR030389">
    <property type="entry name" value="G_FEOB_dom"/>
</dbReference>
<dbReference type="SUPFAM" id="SSF52540">
    <property type="entry name" value="P-loop containing nucleoside triphosphate hydrolases"/>
    <property type="match status" value="1"/>
</dbReference>
<evidence type="ECO:0000256" key="7">
    <source>
        <dbReference type="ARBA" id="ARBA00022989"/>
    </source>
</evidence>
<gene>
    <name evidence="18" type="primary">feoB</name>
    <name evidence="18" type="ORF">IAC51_02980</name>
</gene>
<dbReference type="Pfam" id="PF04023">
    <property type="entry name" value="FeoA"/>
    <property type="match status" value="1"/>
</dbReference>
<evidence type="ECO:0000256" key="3">
    <source>
        <dbReference type="ARBA" id="ARBA00022475"/>
    </source>
</evidence>
<feature type="transmembrane region" description="Helical" evidence="16">
    <location>
        <begin position="815"/>
        <end position="833"/>
    </location>
</feature>
<feature type="transmembrane region" description="Helical" evidence="16">
    <location>
        <begin position="848"/>
        <end position="866"/>
    </location>
</feature>
<dbReference type="InterPro" id="IPR050860">
    <property type="entry name" value="FeoB_GTPase"/>
</dbReference>
<dbReference type="InterPro" id="IPR011642">
    <property type="entry name" value="Gate_dom"/>
</dbReference>
<evidence type="ECO:0000256" key="11">
    <source>
        <dbReference type="ARBA" id="ARBA00023136"/>
    </source>
</evidence>
<name>A0A940DIL5_9BACT</name>
<keyword evidence="5 16" id="KW-0812">Transmembrane</keyword>
<dbReference type="InterPro" id="IPR008988">
    <property type="entry name" value="Transcriptional_repressor_C"/>
</dbReference>
<feature type="binding site" evidence="15">
    <location>
        <position position="132"/>
    </location>
    <ligand>
        <name>Mg(2+)</name>
        <dbReference type="ChEBI" id="CHEBI:18420"/>
        <label>2</label>
    </ligand>
</feature>
<feature type="transmembrane region" description="Helical" evidence="16">
    <location>
        <begin position="786"/>
        <end position="808"/>
    </location>
</feature>
<keyword evidence="8 16" id="KW-0408">Iron</keyword>